<dbReference type="RefSeq" id="WP_100235155.1">
    <property type="nucleotide sequence ID" value="NZ_PGVG01000031.1"/>
</dbReference>
<feature type="transmembrane region" description="Helical" evidence="2">
    <location>
        <begin position="115"/>
        <end position="134"/>
    </location>
</feature>
<dbReference type="OrthoDB" id="8182004at2"/>
<feature type="region of interest" description="Disordered" evidence="1">
    <location>
        <begin position="426"/>
        <end position="454"/>
    </location>
</feature>
<keyword evidence="2" id="KW-1133">Transmembrane helix</keyword>
<feature type="transmembrane region" description="Helical" evidence="2">
    <location>
        <begin position="402"/>
        <end position="420"/>
    </location>
</feature>
<dbReference type="AlphaFoldDB" id="A0A2M8R200"/>
<feature type="transmembrane region" description="Helical" evidence="2">
    <location>
        <begin position="353"/>
        <end position="372"/>
    </location>
</feature>
<keyword evidence="5" id="KW-1185">Reference proteome</keyword>
<feature type="transmembrane region" description="Helical" evidence="2">
    <location>
        <begin position="464"/>
        <end position="482"/>
    </location>
</feature>
<keyword evidence="2" id="KW-0472">Membrane</keyword>
<name>A0A2M8R200_9BRAD</name>
<feature type="chain" id="PRO_5014902593" evidence="3">
    <location>
        <begin position="20"/>
        <end position="699"/>
    </location>
</feature>
<feature type="region of interest" description="Disordered" evidence="1">
    <location>
        <begin position="517"/>
        <end position="541"/>
    </location>
</feature>
<evidence type="ECO:0000256" key="2">
    <source>
        <dbReference type="SAM" id="Phobius"/>
    </source>
</evidence>
<comment type="caution">
    <text evidence="4">The sequence shown here is derived from an EMBL/GenBank/DDBJ whole genome shotgun (WGS) entry which is preliminary data.</text>
</comment>
<evidence type="ECO:0000313" key="5">
    <source>
        <dbReference type="Proteomes" id="UP000231194"/>
    </source>
</evidence>
<feature type="transmembrane region" description="Helical" evidence="2">
    <location>
        <begin position="207"/>
        <end position="231"/>
    </location>
</feature>
<feature type="transmembrane region" description="Helical" evidence="2">
    <location>
        <begin position="174"/>
        <end position="195"/>
    </location>
</feature>
<feature type="region of interest" description="Disordered" evidence="1">
    <location>
        <begin position="676"/>
        <end position="699"/>
    </location>
</feature>
<feature type="transmembrane region" description="Helical" evidence="2">
    <location>
        <begin position="237"/>
        <end position="255"/>
    </location>
</feature>
<evidence type="ECO:0000256" key="1">
    <source>
        <dbReference type="SAM" id="MobiDB-lite"/>
    </source>
</evidence>
<dbReference type="EMBL" id="PGVG01000031">
    <property type="protein sequence ID" value="PJG51833.1"/>
    <property type="molecule type" value="Genomic_DNA"/>
</dbReference>
<evidence type="ECO:0000256" key="3">
    <source>
        <dbReference type="SAM" id="SignalP"/>
    </source>
</evidence>
<sequence length="699" mass="72885">MLVRFLMLALLVSVAAAFAMPDMPQARALCSALLAIAVLATAAFASSSAIARLVQRLRLFLLVVLVVPAIYMTIQLAPIPIHGSGNPIWATASAALNVPLAERLTVDIGATVRAFLHYGTAVALALIATVVALDKQRAWQLLTMLVSVAAIVSAYLLVRQTIGADSLSPGDGPALVVTGAGPAVLGLVLSAAMTARAFEERRRVKQLSFRLTTTLSFALLATLLCLSAILARGDGTGTVIAALLGVGIIIAAFAIQNWFYGVWGMASVLATAAILFLAAVTLLPVRQNTDLAIALSAHDLAATERMLQDTGRAGFGAGTYVALLPIHRDIGAPSSRERPTAAAAIAIEMGRPFLYGVLIIAVLGAAALLRCSLRRRRDYVYAAIGSGAAAALAMLALVEDGILEFGASLFAAAMFGLAVAQSQRDTGAAASPSRSTRPVGEPDGPGPTSAPTHRYGIGNASMRIGLGSIAVVLIAQTVWLLAQPSYPGGLPVEALAANQAARQALLRVPLPNSLRGDGDLRSGRLAPAPQSTANGAAASRPEIEVDPAVPTVLARALQYSPLRGDLWLMLAALSREQRPVEYDVAALLKLSYYTAPNDLALLPLRLTVALGEVSVVSEPELRELVQRDVKIALARHPSFRPALIAAYQSASAGGKGLVDDLISEWDSAALQSMRKEIRVPSPGADLPPPNRVPGRGTAR</sequence>
<feature type="signal peptide" evidence="3">
    <location>
        <begin position="1"/>
        <end position="19"/>
    </location>
</feature>
<protein>
    <submittedName>
        <fullName evidence="4">Uncharacterized protein</fullName>
    </submittedName>
</protein>
<feature type="transmembrane region" description="Helical" evidence="2">
    <location>
        <begin position="26"/>
        <end position="45"/>
    </location>
</feature>
<keyword evidence="3" id="KW-0732">Signal</keyword>
<accession>A0A2M8R200</accession>
<keyword evidence="2" id="KW-0812">Transmembrane</keyword>
<organism evidence="4 5">
    <name type="scientific">Bradyrhizobium forestalis</name>
    <dbReference type="NCBI Taxonomy" id="1419263"/>
    <lineage>
        <taxon>Bacteria</taxon>
        <taxon>Pseudomonadati</taxon>
        <taxon>Pseudomonadota</taxon>
        <taxon>Alphaproteobacteria</taxon>
        <taxon>Hyphomicrobiales</taxon>
        <taxon>Nitrobacteraceae</taxon>
        <taxon>Bradyrhizobium</taxon>
    </lineage>
</organism>
<feature type="transmembrane region" description="Helical" evidence="2">
    <location>
        <begin position="57"/>
        <end position="77"/>
    </location>
</feature>
<feature type="transmembrane region" description="Helical" evidence="2">
    <location>
        <begin position="262"/>
        <end position="283"/>
    </location>
</feature>
<feature type="transmembrane region" description="Helical" evidence="2">
    <location>
        <begin position="379"/>
        <end position="396"/>
    </location>
</feature>
<evidence type="ECO:0000313" key="4">
    <source>
        <dbReference type="EMBL" id="PJG51833.1"/>
    </source>
</evidence>
<reference evidence="4 5" key="1">
    <citation type="submission" date="2017-11" db="EMBL/GenBank/DDBJ databases">
        <title>Bradyrhizobium forestalis sp. nov., an efficient nitrogen-fixing bacterium isolated from nodules of forest legume species in the Amazon.</title>
        <authorList>
            <person name="Costa E.M."/>
            <person name="Guimaraes A."/>
            <person name="Carvalho T.S."/>
            <person name="Rodrigues T.L."/>
            <person name="Ribeiro P.R.A."/>
            <person name="Lebbe L."/>
            <person name="Willems A."/>
            <person name="Moreira F.M.S."/>
        </authorList>
    </citation>
    <scope>NUCLEOTIDE SEQUENCE [LARGE SCALE GENOMIC DNA]</scope>
    <source>
        <strain evidence="4 5">INPA54B</strain>
    </source>
</reference>
<feature type="transmembrane region" description="Helical" evidence="2">
    <location>
        <begin position="141"/>
        <end position="162"/>
    </location>
</feature>
<proteinExistence type="predicted"/>
<gene>
    <name evidence="4" type="ORF">CVM73_28820</name>
</gene>
<dbReference type="Proteomes" id="UP000231194">
    <property type="component" value="Unassembled WGS sequence"/>
</dbReference>